<proteinExistence type="predicted"/>
<dbReference type="Gene3D" id="3.30.420.10">
    <property type="entry name" value="Ribonuclease H-like superfamily/Ribonuclease H"/>
    <property type="match status" value="1"/>
</dbReference>
<dbReference type="OrthoDB" id="8736397at2"/>
<reference evidence="1 2" key="1">
    <citation type="submission" date="2018-01" db="EMBL/GenBank/DDBJ databases">
        <title>Bacillus asahii Genome sequencing and assembly.</title>
        <authorList>
            <person name="Jiang H."/>
            <person name="Feng Y."/>
            <person name="Zhao F."/>
            <person name="Lin X."/>
        </authorList>
    </citation>
    <scope>NUCLEOTIDE SEQUENCE [LARGE SCALE GENOMIC DNA]</scope>
    <source>
        <strain evidence="1 2">OM18</strain>
    </source>
</reference>
<name>A0A3Q9RNX2_9BACI</name>
<gene>
    <name evidence="1" type="ORF">BAOM_2413</name>
</gene>
<dbReference type="KEGG" id="pasa:BAOM_2413"/>
<evidence type="ECO:0000313" key="1">
    <source>
        <dbReference type="EMBL" id="AZV43022.1"/>
    </source>
</evidence>
<evidence type="ECO:0000313" key="2">
    <source>
        <dbReference type="Proteomes" id="UP000283095"/>
    </source>
</evidence>
<dbReference type="GO" id="GO:0003676">
    <property type="term" value="F:nucleic acid binding"/>
    <property type="evidence" value="ECO:0007669"/>
    <property type="project" value="InterPro"/>
</dbReference>
<dbReference type="Proteomes" id="UP000283095">
    <property type="component" value="Chromosome"/>
</dbReference>
<dbReference type="EMBL" id="CP026095">
    <property type="protein sequence ID" value="AZV43022.1"/>
    <property type="molecule type" value="Genomic_DNA"/>
</dbReference>
<protein>
    <submittedName>
        <fullName evidence="1">Uncharacterized protein</fullName>
    </submittedName>
</protein>
<dbReference type="RefSeq" id="WP_127760355.1">
    <property type="nucleotide sequence ID" value="NZ_CP026095.1"/>
</dbReference>
<sequence>MKNRTLLDKYFDLSPDFLDTSKWAAVLEDRLSDNHKFLFQKRKVAVDMYINGEHSLKEIYKCTGVSKTELYRLVDRCFMLDENNEIYGYRALIPNKRIKPYKREKTSDGNIISDESNFSGAFNKLLEDYPQLKTTIETYYLRRNIDITEPIIKVKYLHREFLKTCRSLGIRAEAGEYPFNTSDQGKRALYRYINNFRMKNMSSIIKDQGNDATTMHHTTGKGQKTENIIRPFQRVEFDGHKIDAAMTIKFISPEGDIILREMSRIWLLMIVDVATRTILGYHICLNKEYSQYDVLNCIENAIKPWKPKEFVITGLKYPKHGGFPSEVIAETKYAVWDEIAFDNAKANLAKQVEEKLKRMIGCSINIGPVATPTRRPIIEKMFHLLEANGFQRIISTTGNNPKDPRRQNPEQKAKKYEITYEEIMDLAEVLIFEQNGTAQSGIYHLTPLELMQQRLEKGVYPRIISENISFSTIQIERVISGDLKKGRRPYIYYEGVKYRNNVLSDSYHLVKTKLTLLVDTKDLRTVKAFLPDGSELGILIAQGKWSLQPHTLQTRKQINKLRNTGELYLSDYEDPIEVFHKHLKTKAITNKSSRNKLANLETQIKDMNDNKDKLTSQILDDSNLEFDKKAISPHNLRNLNKKRITFNQ</sequence>
<accession>A0A3Q9RNX2</accession>
<dbReference type="AlphaFoldDB" id="A0A3Q9RNX2"/>
<dbReference type="InterPro" id="IPR036397">
    <property type="entry name" value="RNaseH_sf"/>
</dbReference>
<organism evidence="1 2">
    <name type="scientific">Peribacillus asahii</name>
    <dbReference type="NCBI Taxonomy" id="228899"/>
    <lineage>
        <taxon>Bacteria</taxon>
        <taxon>Bacillati</taxon>
        <taxon>Bacillota</taxon>
        <taxon>Bacilli</taxon>
        <taxon>Bacillales</taxon>
        <taxon>Bacillaceae</taxon>
        <taxon>Peribacillus</taxon>
    </lineage>
</organism>